<dbReference type="AlphaFoldDB" id="A0A382QET4"/>
<dbReference type="EMBL" id="UINC01113673">
    <property type="protein sequence ID" value="SVC83438.1"/>
    <property type="molecule type" value="Genomic_DNA"/>
</dbReference>
<name>A0A382QET4_9ZZZZ</name>
<accession>A0A382QET4</accession>
<sequence>MRLCWIRFFLLMPLIFLTVFFSSNFGSVKAESLPLASFLWNHQDPMRVGWNGEQLFVQLKAHPGEGEYRLAFRVLREGHSHFRVIQGFLADSRLDNNQYLTLPFSNLNGPIQATALRALFPRDSPDARGWKHQVTYDWESLESLVNAFVEEEFWQQSLNEFEGQGFVQQSPRQEDVVLNTSVRNRILERGFQVIIPWKWIRQDLNLKPVALKPPLEVHQDQRGGRFAVYRLDAGETIYSNVVLRFTNFSGQKMIEQAVGDLLVLNELVNVHDIPSGTIIRIPLHWIRNDFQFLT</sequence>
<proteinExistence type="predicted"/>
<feature type="non-terminal residue" evidence="1">
    <location>
        <position position="294"/>
    </location>
</feature>
<protein>
    <submittedName>
        <fullName evidence="1">Uncharacterized protein</fullName>
    </submittedName>
</protein>
<gene>
    <name evidence="1" type="ORF">METZ01_LOCUS336292</name>
</gene>
<organism evidence="1">
    <name type="scientific">marine metagenome</name>
    <dbReference type="NCBI Taxonomy" id="408172"/>
    <lineage>
        <taxon>unclassified sequences</taxon>
        <taxon>metagenomes</taxon>
        <taxon>ecological metagenomes</taxon>
    </lineage>
</organism>
<reference evidence="1" key="1">
    <citation type="submission" date="2018-05" db="EMBL/GenBank/DDBJ databases">
        <authorList>
            <person name="Lanie J.A."/>
            <person name="Ng W.-L."/>
            <person name="Kazmierczak K.M."/>
            <person name="Andrzejewski T.M."/>
            <person name="Davidsen T.M."/>
            <person name="Wayne K.J."/>
            <person name="Tettelin H."/>
            <person name="Glass J.I."/>
            <person name="Rusch D."/>
            <person name="Podicherti R."/>
            <person name="Tsui H.-C.T."/>
            <person name="Winkler M.E."/>
        </authorList>
    </citation>
    <scope>NUCLEOTIDE SEQUENCE</scope>
</reference>
<evidence type="ECO:0000313" key="1">
    <source>
        <dbReference type="EMBL" id="SVC83438.1"/>
    </source>
</evidence>